<feature type="compositionally biased region" description="Polar residues" evidence="1">
    <location>
        <begin position="179"/>
        <end position="194"/>
    </location>
</feature>
<feature type="region of interest" description="Disordered" evidence="1">
    <location>
        <begin position="965"/>
        <end position="1019"/>
    </location>
</feature>
<accession>A0ABN8P700</accession>
<organism evidence="3 4">
    <name type="scientific">Porites lobata</name>
    <dbReference type="NCBI Taxonomy" id="104759"/>
    <lineage>
        <taxon>Eukaryota</taxon>
        <taxon>Metazoa</taxon>
        <taxon>Cnidaria</taxon>
        <taxon>Anthozoa</taxon>
        <taxon>Hexacorallia</taxon>
        <taxon>Scleractinia</taxon>
        <taxon>Fungiina</taxon>
        <taxon>Poritidae</taxon>
        <taxon>Porites</taxon>
    </lineage>
</organism>
<feature type="region of interest" description="Disordered" evidence="1">
    <location>
        <begin position="886"/>
        <end position="947"/>
    </location>
</feature>
<comment type="caution">
    <text evidence="3">The sequence shown here is derived from an EMBL/GenBank/DDBJ whole genome shotgun (WGS) entry which is preliminary data.</text>
</comment>
<dbReference type="InterPro" id="IPR052438">
    <property type="entry name" value="Chromatin_remod/trans_coact"/>
</dbReference>
<dbReference type="EMBL" id="CALNXK010000057">
    <property type="protein sequence ID" value="CAH3136111.1"/>
    <property type="molecule type" value="Genomic_DNA"/>
</dbReference>
<evidence type="ECO:0000259" key="2">
    <source>
        <dbReference type="Pfam" id="PF15249"/>
    </source>
</evidence>
<dbReference type="PANTHER" id="PTHR15572">
    <property type="entry name" value="GLIOMA TUMOR SUPPRESSOR CANDIDATE REGION GENE 1"/>
    <property type="match status" value="1"/>
</dbReference>
<dbReference type="PANTHER" id="PTHR15572:SF0">
    <property type="entry name" value="GLUTAMINE-RICH PROTEIN-RELATED"/>
    <property type="match status" value="1"/>
</dbReference>
<dbReference type="InterPro" id="IPR015671">
    <property type="entry name" value="GSCR1_dom"/>
</dbReference>
<reference evidence="3 4" key="1">
    <citation type="submission" date="2022-05" db="EMBL/GenBank/DDBJ databases">
        <authorList>
            <consortium name="Genoscope - CEA"/>
            <person name="William W."/>
        </authorList>
    </citation>
    <scope>NUCLEOTIDE SEQUENCE [LARGE SCALE GENOMIC DNA]</scope>
</reference>
<gene>
    <name evidence="3" type="ORF">PLOB_00038285</name>
</gene>
<feature type="region of interest" description="Disordered" evidence="1">
    <location>
        <begin position="172"/>
        <end position="202"/>
    </location>
</feature>
<dbReference type="Pfam" id="PF15249">
    <property type="entry name" value="GLTSCR1"/>
    <property type="match status" value="1"/>
</dbReference>
<feature type="domain" description="GLTSCR protein conserved" evidence="2">
    <location>
        <begin position="787"/>
        <end position="887"/>
    </location>
</feature>
<evidence type="ECO:0000313" key="4">
    <source>
        <dbReference type="Proteomes" id="UP001159405"/>
    </source>
</evidence>
<protein>
    <recommendedName>
        <fullName evidence="2">GLTSCR protein conserved domain-containing protein</fullName>
    </recommendedName>
</protein>
<dbReference type="Proteomes" id="UP001159405">
    <property type="component" value="Unassembled WGS sequence"/>
</dbReference>
<name>A0ABN8P700_9CNID</name>
<feature type="compositionally biased region" description="Polar residues" evidence="1">
    <location>
        <begin position="967"/>
        <end position="1019"/>
    </location>
</feature>
<evidence type="ECO:0000313" key="3">
    <source>
        <dbReference type="EMBL" id="CAH3136111.1"/>
    </source>
</evidence>
<feature type="region of interest" description="Disordered" evidence="1">
    <location>
        <begin position="753"/>
        <end position="785"/>
    </location>
</feature>
<evidence type="ECO:0000256" key="1">
    <source>
        <dbReference type="SAM" id="MobiDB-lite"/>
    </source>
</evidence>
<proteinExistence type="predicted"/>
<sequence length="1092" mass="117402">MDDGTSKCLLDVISDPNALQEFLRSNSQDNGSLSKNSTSDAVSMPGFGNHLLNTSSIVGALPANARTFPVGSSASVNNIQPSTAAQNTFVSAVVHSNSVARTSGSTPESCTVGVVPSSVPLSSGGNFLKPHSVENTGTKVGSAVLGMSVAPGSIAVSKPVVSSTAPLFQGKKPIPIQPKTPNASSAVTGSTIGSPGNRGRQVLNSGVPLVAQKQSVTGQQSVSPLGQHVALNGIDSKGNMKTNAVGGNFHSIKSLSPNTSQQILSSTTPVKRIAPKQPNILPQQTGLSPSHMVGTKQKIVLQQVSNQNTPQVRAIINQVPPGTVQKQNHSQLIQAQQLLNLIRGQTPTTHATQLIQSQSLPANQIKQIQQLVQQKLSNQQQQPQIAQTVQQKVLTPAQLQAALKQNQVVTTQTVQAPQPQNIVVQEEVIKQLLQQVSQQKSAQNLVQQQPQLFQHVQQSGQKQILVQNVPTQSTAQGQQNTQLKVNVSPQVRHSNLQQRTEVTAASPVNVQLQQVLNTQPKQVGQVLGQQQGNLLTHQNLVITKDQGGRLLQGVTFVQNQPNKVSTAQVLNHGVVIQQAKPVLQQAKPGATPMIQIAATTQPNTVSQTKAQPAQNTGVQKVFIIKQPELLQKLGLQGTKSHQTIQITPQQLQALKQFQLQQQAAKQKLASNNLQTGSNIQPKGLTPEQLKQLQLQQQLQGSVVKQVVVQNQQHSLQSQRQASLKTQGKMQHIPRILQTSGRQPVSQSVKISVPIKQETSKGVKRPHSSDAPEQPKAATRLKQGLTQDQQAVLHPDFKTPFTSHGDVVKRLTPYHVCYDPSPTPEDIQKADGLYSAVSTQLVKRSQKMMEKYRQLLFDESMREHPSAEMVMLYRVFLTNERAALAQERKTAKENPMEIVNAAKKENTPKETSNSVTTSESSMKDLSSSEHSSPVVTSTTENDLVSSMKNTVSEASSKISSLLNINLSPPTKNSHTNSATSLKSGISTSSLQLNSRHSPHSATSTENHISSSCTQEISTSNQSTVTKLMDNSNENHSLAETAAGESLSVCEDTSGDLLMDTDDEAEKEDVTATLALLNSMASELDEVLDVEGTL</sequence>
<feature type="compositionally biased region" description="Low complexity" evidence="1">
    <location>
        <begin position="909"/>
        <end position="939"/>
    </location>
</feature>
<keyword evidence="4" id="KW-1185">Reference proteome</keyword>